<comment type="catalytic activity">
    <reaction evidence="3">
        <text>L-methionyl-[protein] + [thioredoxin]-disulfide + H2O = L-methionyl-(R)-S-oxide-[protein] + [thioredoxin]-dithiol</text>
        <dbReference type="Rhea" id="RHEA:24164"/>
        <dbReference type="Rhea" id="RHEA-COMP:10698"/>
        <dbReference type="Rhea" id="RHEA-COMP:10700"/>
        <dbReference type="Rhea" id="RHEA-COMP:12313"/>
        <dbReference type="Rhea" id="RHEA-COMP:12314"/>
        <dbReference type="ChEBI" id="CHEBI:15377"/>
        <dbReference type="ChEBI" id="CHEBI:16044"/>
        <dbReference type="ChEBI" id="CHEBI:29950"/>
        <dbReference type="ChEBI" id="CHEBI:45764"/>
        <dbReference type="ChEBI" id="CHEBI:50058"/>
        <dbReference type="EC" id="1.8.4.12"/>
    </reaction>
</comment>
<dbReference type="GO" id="GO:0006979">
    <property type="term" value="P:response to oxidative stress"/>
    <property type="evidence" value="ECO:0007669"/>
    <property type="project" value="InterPro"/>
</dbReference>
<gene>
    <name evidence="6" type="primary">msrB</name>
    <name evidence="6" type="ORF">ES724_14290</name>
</gene>
<dbReference type="GO" id="GO:0033743">
    <property type="term" value="F:peptide-methionine (R)-S-oxide reductase activity"/>
    <property type="evidence" value="ECO:0007669"/>
    <property type="project" value="UniProtKB-EC"/>
</dbReference>
<keyword evidence="7" id="KW-1185">Reference proteome</keyword>
<name>A0A5C6ZT03_9FLAO</name>
<reference evidence="6 7" key="1">
    <citation type="submission" date="2019-08" db="EMBL/GenBank/DDBJ databases">
        <title>Genome sequence of Gillisia hiemivivida IC154 (type strain).</title>
        <authorList>
            <person name="Bowman J.P."/>
        </authorList>
    </citation>
    <scope>NUCLEOTIDE SEQUENCE [LARGE SCALE GENOMIC DNA]</scope>
    <source>
        <strain evidence="6 7">IC154</strain>
    </source>
</reference>
<sequence length="166" mass="18246">MKNLIFAFLAVVAVSCNSSAQKSDTETNSKEVASKYEVSKTDAEWKEILTPAEYHILIEAGTERPFSSELNNVKEPGTFVCAACETKLYKTEHKFMSGTGWPSFDRAIEGGIEMGSDSKLGYTRDEIHCGTCGGHLGHLFNDGPRETTGKRHCINGDAMKFIPDTK</sequence>
<evidence type="ECO:0000313" key="7">
    <source>
        <dbReference type="Proteomes" id="UP000321367"/>
    </source>
</evidence>
<organism evidence="6 7">
    <name type="scientific">Gillisia hiemivivida</name>
    <dbReference type="NCBI Taxonomy" id="291190"/>
    <lineage>
        <taxon>Bacteria</taxon>
        <taxon>Pseudomonadati</taxon>
        <taxon>Bacteroidota</taxon>
        <taxon>Flavobacteriia</taxon>
        <taxon>Flavobacteriales</taxon>
        <taxon>Flavobacteriaceae</taxon>
        <taxon>Gillisia</taxon>
    </lineage>
</organism>
<evidence type="ECO:0000259" key="5">
    <source>
        <dbReference type="PROSITE" id="PS51790"/>
    </source>
</evidence>
<dbReference type="InterPro" id="IPR011057">
    <property type="entry name" value="Mss4-like_sf"/>
</dbReference>
<evidence type="ECO:0000256" key="3">
    <source>
        <dbReference type="ARBA" id="ARBA00048488"/>
    </source>
</evidence>
<keyword evidence="4" id="KW-0732">Signal</keyword>
<dbReference type="InterPro" id="IPR028427">
    <property type="entry name" value="Met_Sox_Rdtase_MsrB"/>
</dbReference>
<feature type="signal peptide" evidence="4">
    <location>
        <begin position="1"/>
        <end position="20"/>
    </location>
</feature>
<dbReference type="PROSITE" id="PS51790">
    <property type="entry name" value="MSRB"/>
    <property type="match status" value="1"/>
</dbReference>
<accession>A0A5C6ZT03</accession>
<evidence type="ECO:0000313" key="6">
    <source>
        <dbReference type="EMBL" id="TXD92285.1"/>
    </source>
</evidence>
<dbReference type="SUPFAM" id="SSF51316">
    <property type="entry name" value="Mss4-like"/>
    <property type="match status" value="1"/>
</dbReference>
<keyword evidence="2 6" id="KW-0560">Oxidoreductase</keyword>
<dbReference type="Gene3D" id="2.170.150.20">
    <property type="entry name" value="Peptide methionine sulfoxide reductase"/>
    <property type="match status" value="1"/>
</dbReference>
<feature type="chain" id="PRO_5022764675" description="peptide-methionine (R)-S-oxide reductase" evidence="4">
    <location>
        <begin position="21"/>
        <end position="166"/>
    </location>
</feature>
<dbReference type="GO" id="GO:0005737">
    <property type="term" value="C:cytoplasm"/>
    <property type="evidence" value="ECO:0007669"/>
    <property type="project" value="TreeGrafter"/>
</dbReference>
<dbReference type="Proteomes" id="UP000321367">
    <property type="component" value="Unassembled WGS sequence"/>
</dbReference>
<dbReference type="RefSeq" id="WP_146934069.1">
    <property type="nucleotide sequence ID" value="NZ_CBCSHZ010000026.1"/>
</dbReference>
<dbReference type="EC" id="1.8.4.12" evidence="1"/>
<dbReference type="PANTHER" id="PTHR10173">
    <property type="entry name" value="METHIONINE SULFOXIDE REDUCTASE"/>
    <property type="match status" value="1"/>
</dbReference>
<dbReference type="NCBIfam" id="TIGR00357">
    <property type="entry name" value="peptide-methionine (R)-S-oxide reductase MsrB"/>
    <property type="match status" value="1"/>
</dbReference>
<dbReference type="EMBL" id="VORY01000023">
    <property type="protein sequence ID" value="TXD92285.1"/>
    <property type="molecule type" value="Genomic_DNA"/>
</dbReference>
<evidence type="ECO:0000256" key="1">
    <source>
        <dbReference type="ARBA" id="ARBA00012499"/>
    </source>
</evidence>
<dbReference type="Pfam" id="PF01641">
    <property type="entry name" value="SelR"/>
    <property type="match status" value="1"/>
</dbReference>
<proteinExistence type="predicted"/>
<dbReference type="AlphaFoldDB" id="A0A5C6ZT03"/>
<evidence type="ECO:0000256" key="4">
    <source>
        <dbReference type="SAM" id="SignalP"/>
    </source>
</evidence>
<comment type="caution">
    <text evidence="6">The sequence shown here is derived from an EMBL/GenBank/DDBJ whole genome shotgun (WGS) entry which is preliminary data.</text>
</comment>
<dbReference type="InterPro" id="IPR002579">
    <property type="entry name" value="Met_Sox_Rdtase_MsrB_dom"/>
</dbReference>
<dbReference type="OrthoDB" id="4174719at2"/>
<dbReference type="GO" id="GO:0030091">
    <property type="term" value="P:protein repair"/>
    <property type="evidence" value="ECO:0007669"/>
    <property type="project" value="InterPro"/>
</dbReference>
<protein>
    <recommendedName>
        <fullName evidence="1">peptide-methionine (R)-S-oxide reductase</fullName>
        <ecNumber evidence="1">1.8.4.12</ecNumber>
    </recommendedName>
</protein>
<dbReference type="PROSITE" id="PS51257">
    <property type="entry name" value="PROKAR_LIPOPROTEIN"/>
    <property type="match status" value="1"/>
</dbReference>
<dbReference type="PANTHER" id="PTHR10173:SF57">
    <property type="entry name" value="PEPTIDE-METHIONINE (R)-S-OXIDE REDUCTASE"/>
    <property type="match status" value="1"/>
</dbReference>
<feature type="domain" description="MsrB" evidence="5">
    <location>
        <begin position="42"/>
        <end position="164"/>
    </location>
</feature>
<evidence type="ECO:0000256" key="2">
    <source>
        <dbReference type="ARBA" id="ARBA00023002"/>
    </source>
</evidence>